<feature type="region of interest" description="Disordered" evidence="1">
    <location>
        <begin position="163"/>
        <end position="214"/>
    </location>
</feature>
<name>A0A4Y9Z0U1_9APHY</name>
<gene>
    <name evidence="2" type="ORF">EVJ58_g1559</name>
</gene>
<feature type="region of interest" description="Disordered" evidence="1">
    <location>
        <begin position="344"/>
        <end position="367"/>
    </location>
</feature>
<sequence length="367" mass="39610">MRASPSSGPIISDEKFGYTDYLERPIGAHLTKQCLFRHHYPRWLATKATIPGPANNTRASRLPLFVAPTGWIPYPSGTPAVIYAQRAAGRPTTYPPTSQGGYAPVTVAEAPTSRSVCLKEPIPRRHNRDATPIPNDAPRPSKLTYSSGTPADPIVIEDSPVRSSAVTTGANPVHGNFAPKAKGRRRTQPQIPPIKPTDVPIPHDKSEEPRHFPSPPVAKALQVIRPKPMVALPSGYLKTHTPTPKEPVDVKSSLGVLERVSREAAEHSTLPVQPDAYDRAPRDINIDAEPSSTTAKRVFQAGLSLAELEGHVSIPGPSQDSRRVNASFGQDIEWPAAKGSLTGHVDAAAEHKRRPTGIEEAKVVDGR</sequence>
<dbReference type="AlphaFoldDB" id="A0A4Y9Z0U1"/>
<evidence type="ECO:0000313" key="2">
    <source>
        <dbReference type="EMBL" id="TFY67528.1"/>
    </source>
</evidence>
<accession>A0A4Y9Z0U1</accession>
<proteinExistence type="predicted"/>
<protein>
    <submittedName>
        <fullName evidence="2">Uncharacterized protein</fullName>
    </submittedName>
</protein>
<reference evidence="2 3" key="1">
    <citation type="submission" date="2019-01" db="EMBL/GenBank/DDBJ databases">
        <title>Genome sequencing of the rare red list fungi Fomitopsis rosea.</title>
        <authorList>
            <person name="Buettner E."/>
            <person name="Kellner H."/>
        </authorList>
    </citation>
    <scope>NUCLEOTIDE SEQUENCE [LARGE SCALE GENOMIC DNA]</scope>
    <source>
        <strain evidence="2 3">DSM 105464</strain>
    </source>
</reference>
<comment type="caution">
    <text evidence="2">The sequence shown here is derived from an EMBL/GenBank/DDBJ whole genome shotgun (WGS) entry which is preliminary data.</text>
</comment>
<dbReference type="Proteomes" id="UP000298390">
    <property type="component" value="Unassembled WGS sequence"/>
</dbReference>
<feature type="compositionally biased region" description="Basic and acidic residues" evidence="1">
    <location>
        <begin position="356"/>
        <end position="367"/>
    </location>
</feature>
<feature type="compositionally biased region" description="Basic and acidic residues" evidence="1">
    <location>
        <begin position="201"/>
        <end position="211"/>
    </location>
</feature>
<feature type="region of interest" description="Disordered" evidence="1">
    <location>
        <begin position="124"/>
        <end position="151"/>
    </location>
</feature>
<organism evidence="2 3">
    <name type="scientific">Rhodofomes roseus</name>
    <dbReference type="NCBI Taxonomy" id="34475"/>
    <lineage>
        <taxon>Eukaryota</taxon>
        <taxon>Fungi</taxon>
        <taxon>Dikarya</taxon>
        <taxon>Basidiomycota</taxon>
        <taxon>Agaricomycotina</taxon>
        <taxon>Agaricomycetes</taxon>
        <taxon>Polyporales</taxon>
        <taxon>Rhodofomes</taxon>
    </lineage>
</organism>
<evidence type="ECO:0000313" key="3">
    <source>
        <dbReference type="Proteomes" id="UP000298390"/>
    </source>
</evidence>
<evidence type="ECO:0000256" key="1">
    <source>
        <dbReference type="SAM" id="MobiDB-lite"/>
    </source>
</evidence>
<dbReference type="EMBL" id="SEKV01000051">
    <property type="protein sequence ID" value="TFY67528.1"/>
    <property type="molecule type" value="Genomic_DNA"/>
</dbReference>